<dbReference type="STRING" id="683960.A0A1E3PAG9"/>
<feature type="transmembrane region" description="Helical" evidence="1">
    <location>
        <begin position="133"/>
        <end position="153"/>
    </location>
</feature>
<evidence type="ECO:0008006" key="4">
    <source>
        <dbReference type="Google" id="ProtNLM"/>
    </source>
</evidence>
<proteinExistence type="predicted"/>
<sequence>MSSGSILTHKVVTTIALVLSIYGNIRYALGRAPIEKNPEDDPFFRVGFTPFTANILVVLIYWGALHLLQVSFVVQYFFPEDQPTERAQSSTIGNILQGGQPTRLQVADHVGWHFTVFNFLHFFWTLLFVNGHYIWSEIFVILNFFNILTLYVSHKTYAIKPFANYTLIHMSTAALPFSWLLYLLFWNGAVAVGRNGFVARIIANIFVWDFLLVPTVLLILYRDWAVGFSSAALQLALGLGQLFTKIFALQWIFAFIIAGLLFAFSLAVMSADLRDSKKSTTSTDAENAPLINN</sequence>
<evidence type="ECO:0000313" key="3">
    <source>
        <dbReference type="Proteomes" id="UP000094112"/>
    </source>
</evidence>
<feature type="transmembrane region" description="Helical" evidence="1">
    <location>
        <begin position="249"/>
        <end position="269"/>
    </location>
</feature>
<dbReference type="PANTHER" id="PTHR37992">
    <property type="entry name" value="EXPRESSED PROTEIN"/>
    <property type="match status" value="1"/>
</dbReference>
<accession>A0A1E3PAG9</accession>
<keyword evidence="1" id="KW-1133">Transmembrane helix</keyword>
<dbReference type="GeneID" id="30201659"/>
<keyword evidence="1" id="KW-0472">Membrane</keyword>
<evidence type="ECO:0000313" key="2">
    <source>
        <dbReference type="EMBL" id="ODQ62416.1"/>
    </source>
</evidence>
<reference evidence="2 3" key="1">
    <citation type="journal article" date="2016" name="Proc. Natl. Acad. Sci. U.S.A.">
        <title>Comparative genomics of biotechnologically important yeasts.</title>
        <authorList>
            <person name="Riley R."/>
            <person name="Haridas S."/>
            <person name="Wolfe K.H."/>
            <person name="Lopes M.R."/>
            <person name="Hittinger C.T."/>
            <person name="Goeker M."/>
            <person name="Salamov A.A."/>
            <person name="Wisecaver J.H."/>
            <person name="Long T.M."/>
            <person name="Calvey C.H."/>
            <person name="Aerts A.L."/>
            <person name="Barry K.W."/>
            <person name="Choi C."/>
            <person name="Clum A."/>
            <person name="Coughlan A.Y."/>
            <person name="Deshpande S."/>
            <person name="Douglass A.P."/>
            <person name="Hanson S.J."/>
            <person name="Klenk H.-P."/>
            <person name="LaButti K.M."/>
            <person name="Lapidus A."/>
            <person name="Lindquist E.A."/>
            <person name="Lipzen A.M."/>
            <person name="Meier-Kolthoff J.P."/>
            <person name="Ohm R.A."/>
            <person name="Otillar R.P."/>
            <person name="Pangilinan J.L."/>
            <person name="Peng Y."/>
            <person name="Rokas A."/>
            <person name="Rosa C.A."/>
            <person name="Scheuner C."/>
            <person name="Sibirny A.A."/>
            <person name="Slot J.C."/>
            <person name="Stielow J.B."/>
            <person name="Sun H."/>
            <person name="Kurtzman C.P."/>
            <person name="Blackwell M."/>
            <person name="Grigoriev I.V."/>
            <person name="Jeffries T.W."/>
        </authorList>
    </citation>
    <scope>NUCLEOTIDE SEQUENCE [LARGE SCALE GENOMIC DNA]</scope>
    <source>
        <strain evidence="3">ATCC 58044 / CBS 1984 / NCYC 433 / NRRL Y-366-8</strain>
    </source>
</reference>
<dbReference type="AlphaFoldDB" id="A0A1E3PAG9"/>
<protein>
    <recommendedName>
        <fullName evidence="4">DUF1774-domain-containing protein</fullName>
    </recommendedName>
</protein>
<dbReference type="Pfam" id="PF08611">
    <property type="entry name" value="DUF1774"/>
    <property type="match status" value="1"/>
</dbReference>
<keyword evidence="1" id="KW-0812">Transmembrane</keyword>
<dbReference type="OrthoDB" id="3342455at2759"/>
<feature type="transmembrane region" description="Helical" evidence="1">
    <location>
        <begin position="110"/>
        <end position="127"/>
    </location>
</feature>
<dbReference type="Proteomes" id="UP000094112">
    <property type="component" value="Unassembled WGS sequence"/>
</dbReference>
<dbReference type="RefSeq" id="XP_019041623.1">
    <property type="nucleotide sequence ID" value="XM_019184413.1"/>
</dbReference>
<dbReference type="PANTHER" id="PTHR37992:SF1">
    <property type="entry name" value="DUF1774-DOMAIN-CONTAINING PROTEIN"/>
    <property type="match status" value="1"/>
</dbReference>
<feature type="transmembrane region" description="Helical" evidence="1">
    <location>
        <begin position="197"/>
        <end position="217"/>
    </location>
</feature>
<feature type="transmembrane region" description="Helical" evidence="1">
    <location>
        <begin position="54"/>
        <end position="78"/>
    </location>
</feature>
<gene>
    <name evidence="2" type="ORF">WICANDRAFT_76585</name>
</gene>
<dbReference type="InterPro" id="IPR013920">
    <property type="entry name" value="DUF1774_fun"/>
</dbReference>
<evidence type="ECO:0000256" key="1">
    <source>
        <dbReference type="SAM" id="Phobius"/>
    </source>
</evidence>
<dbReference type="EMBL" id="KV454208">
    <property type="protein sequence ID" value="ODQ62416.1"/>
    <property type="molecule type" value="Genomic_DNA"/>
</dbReference>
<keyword evidence="3" id="KW-1185">Reference proteome</keyword>
<organism evidence="2 3">
    <name type="scientific">Wickerhamomyces anomalus (strain ATCC 58044 / CBS 1984 / NCYC 433 / NRRL Y-366-8)</name>
    <name type="common">Yeast</name>
    <name type="synonym">Hansenula anomala</name>
    <dbReference type="NCBI Taxonomy" id="683960"/>
    <lineage>
        <taxon>Eukaryota</taxon>
        <taxon>Fungi</taxon>
        <taxon>Dikarya</taxon>
        <taxon>Ascomycota</taxon>
        <taxon>Saccharomycotina</taxon>
        <taxon>Saccharomycetes</taxon>
        <taxon>Phaffomycetales</taxon>
        <taxon>Wickerhamomycetaceae</taxon>
        <taxon>Wickerhamomyces</taxon>
    </lineage>
</organism>
<name>A0A1E3PAG9_WICAA</name>
<feature type="transmembrane region" description="Helical" evidence="1">
    <location>
        <begin position="165"/>
        <end position="185"/>
    </location>
</feature>